<gene>
    <name evidence="1" type="ORF">P8192_13770</name>
</gene>
<keyword evidence="1" id="KW-0238">DNA-binding</keyword>
<keyword evidence="2" id="KW-1185">Reference proteome</keyword>
<reference evidence="1 2" key="1">
    <citation type="submission" date="2023-04" db="EMBL/GenBank/DDBJ databases">
        <title>Funneling lignin-derived compounds into biodiesel using alkali-halophilic Citricoccus sp. P2.</title>
        <authorList>
            <person name="Luo C.-B."/>
        </authorList>
    </citation>
    <scope>NUCLEOTIDE SEQUENCE [LARGE SCALE GENOMIC DNA]</scope>
    <source>
        <strain evidence="1 2">P2</strain>
    </source>
</reference>
<evidence type="ECO:0000313" key="1">
    <source>
        <dbReference type="EMBL" id="WFP16427.1"/>
    </source>
</evidence>
<name>A0ABY8H736_9MICC</name>
<dbReference type="PANTHER" id="PTHR38479">
    <property type="entry name" value="LMO0824 PROTEIN"/>
    <property type="match status" value="1"/>
</dbReference>
<organism evidence="1 2">
    <name type="scientific">Citricoccus muralis</name>
    <dbReference type="NCBI Taxonomy" id="169134"/>
    <lineage>
        <taxon>Bacteria</taxon>
        <taxon>Bacillati</taxon>
        <taxon>Actinomycetota</taxon>
        <taxon>Actinomycetes</taxon>
        <taxon>Micrococcales</taxon>
        <taxon>Micrococcaceae</taxon>
        <taxon>Citricoccus</taxon>
    </lineage>
</organism>
<dbReference type="GO" id="GO:0003677">
    <property type="term" value="F:DNA binding"/>
    <property type="evidence" value="ECO:0007669"/>
    <property type="project" value="UniProtKB-KW"/>
</dbReference>
<dbReference type="InterPro" id="IPR009351">
    <property type="entry name" value="AlkZ-like"/>
</dbReference>
<evidence type="ECO:0000313" key="2">
    <source>
        <dbReference type="Proteomes" id="UP001219037"/>
    </source>
</evidence>
<protein>
    <submittedName>
        <fullName evidence="1">Winged helix DNA-binding domain-containing protein</fullName>
    </submittedName>
</protein>
<dbReference type="PANTHER" id="PTHR38479:SF2">
    <property type="entry name" value="WINGED HELIX DNA-BINDING DOMAIN-CONTAINING PROTEIN"/>
    <property type="match status" value="1"/>
</dbReference>
<sequence>MTNRPLARARLVAQGIVAGAGIGSGTTPGSTSRNPTPHEVARAFAALQGQDLPGVLSSIALRAGTSAQTVVDAFNRGEIVRAYPMRGTVFALAAEDALWISQLCNAAPVRAAINRRGQLGLENHHVATAAEVLERTITEAPTPGVPRSQVLAAWNAAGIATDGGRGYHLLVHFISTGHAIYGTLSTDGHRDHDVMLGAQWLPAGSDLASRFNDDEVAATAELLHRYVLTRGPLTLRDAAWWTKLPLRLLRPAAEQMLAEHDDVEIGTWTNAGPTSAASAHRDDEPQYWRAGLPEEVATVGRRVDAPLLLPAFDEVILGYPDRMYIVPEAHHEALVPGNNGVFRSAAVAGAQVIGFWKRGPSAASGVRRFVHEPFGTVSASRAAQLESRYAAFPFPR</sequence>
<dbReference type="Pfam" id="PF06224">
    <property type="entry name" value="AlkZ-like"/>
    <property type="match status" value="1"/>
</dbReference>
<dbReference type="Proteomes" id="UP001219037">
    <property type="component" value="Chromosome"/>
</dbReference>
<dbReference type="RefSeq" id="WP_278157567.1">
    <property type="nucleotide sequence ID" value="NZ_CP121252.1"/>
</dbReference>
<proteinExistence type="predicted"/>
<dbReference type="EMBL" id="CP121252">
    <property type="protein sequence ID" value="WFP16427.1"/>
    <property type="molecule type" value="Genomic_DNA"/>
</dbReference>
<accession>A0ABY8H736</accession>